<dbReference type="InterPro" id="IPR028098">
    <property type="entry name" value="Glyco_trans_4-like_N"/>
</dbReference>
<protein>
    <submittedName>
        <fullName evidence="3">WfeX</fullName>
    </submittedName>
</protein>
<dbReference type="InterPro" id="IPR001296">
    <property type="entry name" value="Glyco_trans_1"/>
</dbReference>
<feature type="domain" description="Glycosyltransferase subfamily 4-like N-terminal" evidence="2">
    <location>
        <begin position="23"/>
        <end position="181"/>
    </location>
</feature>
<dbReference type="Pfam" id="PF00534">
    <property type="entry name" value="Glycos_transf_1"/>
    <property type="match status" value="1"/>
</dbReference>
<sequence>MKMLSFLECMNSTYGGPAFSLPSLLHHLEKNYLVQSTVISLKKKNEVYENNVAECLGINPIILNQVGPRKLKLTHEIAKVKKIMQDCDIIHTNNLWNYFSYLPYNLSKNSKKPNVISVRGSLYAWSLEQSRLLKKISWFLFQKKALDSAGFIHVTCNDELTALRELGIKNKIVVSQHGVDVPDLIDKVPDSFYDKYKLSHNKKYFLFMSRLHTKKGLDMLFNVWSRISHHYPDWELLVAGPDYGNYIPKITKLNAVKYMGMLSGEEKEYCFSIAQFFVLPSYTENFGVVIGEAMARTVPVLTSTNTPWKDVNTNNAGVCFDLSTENLKRELEFFFNLSDSTRKEMGRNARELIVRNYSWERVSYPFYDALKSL</sequence>
<dbReference type="EMBL" id="EU296402">
    <property type="protein sequence ID" value="ACD36985.1"/>
    <property type="molecule type" value="Genomic_DNA"/>
</dbReference>
<evidence type="ECO:0000313" key="3">
    <source>
        <dbReference type="EMBL" id="ACD36985.1"/>
    </source>
</evidence>
<evidence type="ECO:0000259" key="1">
    <source>
        <dbReference type="Pfam" id="PF00534"/>
    </source>
</evidence>
<accession>B5L3Q1</accession>
<dbReference type="SUPFAM" id="SSF53756">
    <property type="entry name" value="UDP-Glycosyltransferase/glycogen phosphorylase"/>
    <property type="match status" value="1"/>
</dbReference>
<dbReference type="Pfam" id="PF13439">
    <property type="entry name" value="Glyco_transf_4"/>
    <property type="match status" value="1"/>
</dbReference>
<dbReference type="CAZy" id="GT4">
    <property type="family name" value="Glycosyltransferase Family 4"/>
</dbReference>
<dbReference type="GO" id="GO:0016757">
    <property type="term" value="F:glycosyltransferase activity"/>
    <property type="evidence" value="ECO:0007669"/>
    <property type="project" value="InterPro"/>
</dbReference>
<feature type="domain" description="Glycosyl transferase family 1" evidence="1">
    <location>
        <begin position="195"/>
        <end position="351"/>
    </location>
</feature>
<dbReference type="InterPro" id="IPR050194">
    <property type="entry name" value="Glycosyltransferase_grp1"/>
</dbReference>
<dbReference type="Proteomes" id="UP000238186">
    <property type="component" value="Unassembled WGS sequence"/>
</dbReference>
<dbReference type="Gene3D" id="3.40.50.2000">
    <property type="entry name" value="Glycogen Phosphorylase B"/>
    <property type="match status" value="2"/>
</dbReference>
<evidence type="ECO:0000259" key="2">
    <source>
        <dbReference type="Pfam" id="PF13439"/>
    </source>
</evidence>
<evidence type="ECO:0000313" key="5">
    <source>
        <dbReference type="Proteomes" id="UP000238186"/>
    </source>
</evidence>
<dbReference type="EMBL" id="PUGT01000258">
    <property type="protein sequence ID" value="PQN05166.1"/>
    <property type="molecule type" value="Genomic_DNA"/>
</dbReference>
<dbReference type="RefSeq" id="WP_000783152.1">
    <property type="nucleotide sequence ID" value="NZ_CP026840.1"/>
</dbReference>
<reference evidence="3" key="1">
    <citation type="journal article" date="2008" name="FEMS Microbiol. Rev.">
        <title>Structure and genetics of Shigella O antigens.</title>
        <authorList>
            <person name="Liu B."/>
            <person name="Knirel Y.A."/>
            <person name="Feng L."/>
            <person name="Perepelov A.V."/>
            <person name="Senchenkova S.N."/>
            <person name="Wang Q."/>
            <person name="Reeves P.R."/>
            <person name="Wang L."/>
        </authorList>
    </citation>
    <scope>NUCLEOTIDE SEQUENCE</scope>
</reference>
<dbReference type="PANTHER" id="PTHR45947">
    <property type="entry name" value="SULFOQUINOVOSYL TRANSFERASE SQD2"/>
    <property type="match status" value="1"/>
</dbReference>
<dbReference type="AlphaFoldDB" id="B5L3Q1"/>
<organism evidence="3">
    <name type="scientific">Shigella dysenteriae</name>
    <dbReference type="NCBI Taxonomy" id="622"/>
    <lineage>
        <taxon>Bacteria</taxon>
        <taxon>Pseudomonadati</taxon>
        <taxon>Pseudomonadota</taxon>
        <taxon>Gammaproteobacteria</taxon>
        <taxon>Enterobacterales</taxon>
        <taxon>Enterobacteriaceae</taxon>
        <taxon>Shigella</taxon>
    </lineage>
</organism>
<dbReference type="PANTHER" id="PTHR45947:SF3">
    <property type="entry name" value="SULFOQUINOVOSYL TRANSFERASE SQD2"/>
    <property type="match status" value="1"/>
</dbReference>
<evidence type="ECO:0000313" key="4">
    <source>
        <dbReference type="EMBL" id="PQN05166.1"/>
    </source>
</evidence>
<proteinExistence type="predicted"/>
<reference evidence="4 5" key="2">
    <citation type="submission" date="2018-02" db="EMBL/GenBank/DDBJ databases">
        <title>Distribution and characterization of Shiga toxin converting temperate phage carried by Shigella flexneri in Hispaniola.</title>
        <authorList>
            <person name="Fogolari M."/>
            <person name="Mavian C."/>
            <person name="Angeletti S."/>
            <person name="Salemi M."/>
            <person name="Lampel K.A."/>
            <person name="Maurelli A.T."/>
        </authorList>
    </citation>
    <scope>NUCLEOTIDE SEQUENCE [LARGE SCALE GENOMIC DNA]</scope>
    <source>
        <strain evidence="4 5">BS979</strain>
    </source>
</reference>
<name>B5L3Q1_SHIDY</name>
<gene>
    <name evidence="3" type="primary">wfeX</name>
    <name evidence="4" type="ORF">C5K18_15885</name>
</gene>